<dbReference type="EMBL" id="JAACJK010000117">
    <property type="protein sequence ID" value="KAF5330008.1"/>
    <property type="molecule type" value="Genomic_DNA"/>
</dbReference>
<evidence type="ECO:0000313" key="2">
    <source>
        <dbReference type="EMBL" id="KAF5330008.1"/>
    </source>
</evidence>
<dbReference type="Proteomes" id="UP000541558">
    <property type="component" value="Unassembled WGS sequence"/>
</dbReference>
<proteinExistence type="predicted"/>
<name>A0A8H5BWW3_9AGAR</name>
<accession>A0A8H5BWW3</accession>
<gene>
    <name evidence="2" type="ORF">D9611_010519</name>
</gene>
<evidence type="ECO:0000313" key="3">
    <source>
        <dbReference type="Proteomes" id="UP000541558"/>
    </source>
</evidence>
<evidence type="ECO:0000256" key="1">
    <source>
        <dbReference type="SAM" id="MobiDB-lite"/>
    </source>
</evidence>
<reference evidence="2 3" key="1">
    <citation type="journal article" date="2020" name="ISME J.">
        <title>Uncovering the hidden diversity of litter-decomposition mechanisms in mushroom-forming fungi.</title>
        <authorList>
            <person name="Floudas D."/>
            <person name="Bentzer J."/>
            <person name="Ahren D."/>
            <person name="Johansson T."/>
            <person name="Persson P."/>
            <person name="Tunlid A."/>
        </authorList>
    </citation>
    <scope>NUCLEOTIDE SEQUENCE [LARGE SCALE GENOMIC DNA]</scope>
    <source>
        <strain evidence="2 3">CBS 175.51</strain>
    </source>
</reference>
<feature type="compositionally biased region" description="Low complexity" evidence="1">
    <location>
        <begin position="30"/>
        <end position="51"/>
    </location>
</feature>
<feature type="region of interest" description="Disordered" evidence="1">
    <location>
        <begin position="30"/>
        <end position="57"/>
    </location>
</feature>
<comment type="caution">
    <text evidence="2">The sequence shown here is derived from an EMBL/GenBank/DDBJ whole genome shotgun (WGS) entry which is preliminary data.</text>
</comment>
<protein>
    <submittedName>
        <fullName evidence="2">Uncharacterized protein</fullName>
    </submittedName>
</protein>
<sequence>MTVSIQTSHFCNGVGGFPTGCRYGYTMTESPSSLLSSTDTTSPSTAVDPSPNTASSQSKFDFDAVLEILQLYSGALKDWRRNPIDSDNVAKLKSATAMFKKVEARREDLPADAREVFDIFRRRMSGDMVSSKR</sequence>
<organism evidence="2 3">
    <name type="scientific">Ephemerocybe angulata</name>
    <dbReference type="NCBI Taxonomy" id="980116"/>
    <lineage>
        <taxon>Eukaryota</taxon>
        <taxon>Fungi</taxon>
        <taxon>Dikarya</taxon>
        <taxon>Basidiomycota</taxon>
        <taxon>Agaricomycotina</taxon>
        <taxon>Agaricomycetes</taxon>
        <taxon>Agaricomycetidae</taxon>
        <taxon>Agaricales</taxon>
        <taxon>Agaricineae</taxon>
        <taxon>Psathyrellaceae</taxon>
        <taxon>Ephemerocybe</taxon>
    </lineage>
</organism>
<keyword evidence="3" id="KW-1185">Reference proteome</keyword>
<dbReference type="AlphaFoldDB" id="A0A8H5BWW3"/>